<feature type="compositionally biased region" description="Basic residues" evidence="1">
    <location>
        <begin position="124"/>
        <end position="134"/>
    </location>
</feature>
<gene>
    <name evidence="2" type="ORF">San01_09300</name>
</gene>
<name>A0A5J4L300_9ACTN</name>
<protein>
    <submittedName>
        <fullName evidence="2">Uncharacterized protein</fullName>
    </submittedName>
</protein>
<organism evidence="2 3">
    <name type="scientific">Streptomyces angustmyceticus</name>
    <dbReference type="NCBI Taxonomy" id="285578"/>
    <lineage>
        <taxon>Bacteria</taxon>
        <taxon>Bacillati</taxon>
        <taxon>Actinomycetota</taxon>
        <taxon>Actinomycetes</taxon>
        <taxon>Kitasatosporales</taxon>
        <taxon>Streptomycetaceae</taxon>
        <taxon>Streptomyces</taxon>
    </lineage>
</organism>
<evidence type="ECO:0000313" key="2">
    <source>
        <dbReference type="EMBL" id="GES28443.1"/>
    </source>
</evidence>
<evidence type="ECO:0000256" key="1">
    <source>
        <dbReference type="SAM" id="MobiDB-lite"/>
    </source>
</evidence>
<dbReference type="AlphaFoldDB" id="A0A5J4L300"/>
<feature type="region of interest" description="Disordered" evidence="1">
    <location>
        <begin position="102"/>
        <end position="134"/>
    </location>
</feature>
<dbReference type="Proteomes" id="UP000325598">
    <property type="component" value="Unassembled WGS sequence"/>
</dbReference>
<evidence type="ECO:0000313" key="3">
    <source>
        <dbReference type="Proteomes" id="UP000325598"/>
    </source>
</evidence>
<feature type="region of interest" description="Disordered" evidence="1">
    <location>
        <begin position="1"/>
        <end position="40"/>
    </location>
</feature>
<keyword evidence="3" id="KW-1185">Reference proteome</keyword>
<proteinExistence type="predicted"/>
<reference evidence="2 3" key="1">
    <citation type="submission" date="2019-10" db="EMBL/GenBank/DDBJ databases">
        <title>Whole genome shotgun sequence of Streptomyces angustmyceticus NBRC 3934.</title>
        <authorList>
            <person name="Hosoyama A."/>
            <person name="Ichikawa N."/>
            <person name="Kimura A."/>
            <person name="Kitahashi Y."/>
            <person name="Komaki H."/>
            <person name="Uohara A."/>
        </authorList>
    </citation>
    <scope>NUCLEOTIDE SEQUENCE [LARGE SCALE GENOMIC DNA]</scope>
    <source>
        <strain evidence="2 3">NBRC 3934</strain>
    </source>
</reference>
<comment type="caution">
    <text evidence="2">The sequence shown here is derived from an EMBL/GenBank/DDBJ whole genome shotgun (WGS) entry which is preliminary data.</text>
</comment>
<dbReference type="EMBL" id="BLAG01000004">
    <property type="protein sequence ID" value="GES28443.1"/>
    <property type="molecule type" value="Genomic_DNA"/>
</dbReference>
<accession>A0A5J4L300</accession>
<sequence length="134" mass="14672">MLEQDGGGSKATDRRWALSMTDRPAAKSPRRPGIRNGQLCPGCAQHTAIQVRFRLLHRSVVGTSGEGTVSLITLWPHTTQISAGEFTGKTTMDLLVRWPDGEAPSLRVSTQPDPTARATSVRRSPTRRSPRSLR</sequence>